<dbReference type="AlphaFoldDB" id="A0A1E3NF17"/>
<organism evidence="2 3">
    <name type="scientific">Pichia membranifaciens NRRL Y-2026</name>
    <dbReference type="NCBI Taxonomy" id="763406"/>
    <lineage>
        <taxon>Eukaryota</taxon>
        <taxon>Fungi</taxon>
        <taxon>Dikarya</taxon>
        <taxon>Ascomycota</taxon>
        <taxon>Saccharomycotina</taxon>
        <taxon>Pichiomycetes</taxon>
        <taxon>Pichiales</taxon>
        <taxon>Pichiaceae</taxon>
        <taxon>Pichia</taxon>
    </lineage>
</organism>
<feature type="non-terminal residue" evidence="2">
    <location>
        <position position="178"/>
    </location>
</feature>
<dbReference type="PANTHER" id="PTHR28249">
    <property type="entry name" value="SPORULATION-SPECIFIC PROTEIN SPO7"/>
    <property type="match status" value="1"/>
</dbReference>
<dbReference type="GeneID" id="30179203"/>
<keyword evidence="1" id="KW-0472">Membrane</keyword>
<dbReference type="GO" id="GO:0006998">
    <property type="term" value="P:nuclear envelope organization"/>
    <property type="evidence" value="ECO:0007669"/>
    <property type="project" value="TreeGrafter"/>
</dbReference>
<dbReference type="InterPro" id="IPR005605">
    <property type="entry name" value="Spo7"/>
</dbReference>
<dbReference type="GO" id="GO:0071595">
    <property type="term" value="C:Nem1-Spo7 phosphatase complex"/>
    <property type="evidence" value="ECO:0007669"/>
    <property type="project" value="TreeGrafter"/>
</dbReference>
<gene>
    <name evidence="2" type="ORF">PICMEDRAFT_27826</name>
</gene>
<sequence>KESEKEGDASATAQIFKNMLILEESLRQQYMQQQSLRLKYSIFLVVMVIIFSYSTYVSLFHSIYVLTNIVHQVISIIMLMTLLLFYLTGEYTRTISIPRKFLVTTNKGIRQLNVRLVKVKVPLKERIIGFIHLQLHNHRQGVDHARLVLNPRVFSTATREQWELYRNQFWGLESVRSR</sequence>
<dbReference type="PANTHER" id="PTHR28249:SF1">
    <property type="entry name" value="SPORULATION-SPECIFIC PROTEIN SPO7"/>
    <property type="match status" value="1"/>
</dbReference>
<dbReference type="OrthoDB" id="5599171at2759"/>
<dbReference type="EMBL" id="KV454006">
    <property type="protein sequence ID" value="ODQ44686.1"/>
    <property type="molecule type" value="Genomic_DNA"/>
</dbReference>
<feature type="non-terminal residue" evidence="2">
    <location>
        <position position="1"/>
    </location>
</feature>
<reference evidence="2 3" key="1">
    <citation type="journal article" date="2016" name="Proc. Natl. Acad. Sci. U.S.A.">
        <title>Comparative genomics of biotechnologically important yeasts.</title>
        <authorList>
            <person name="Riley R."/>
            <person name="Haridas S."/>
            <person name="Wolfe K.H."/>
            <person name="Lopes M.R."/>
            <person name="Hittinger C.T."/>
            <person name="Goeker M."/>
            <person name="Salamov A.A."/>
            <person name="Wisecaver J.H."/>
            <person name="Long T.M."/>
            <person name="Calvey C.H."/>
            <person name="Aerts A.L."/>
            <person name="Barry K.W."/>
            <person name="Choi C."/>
            <person name="Clum A."/>
            <person name="Coughlan A.Y."/>
            <person name="Deshpande S."/>
            <person name="Douglass A.P."/>
            <person name="Hanson S.J."/>
            <person name="Klenk H.-P."/>
            <person name="LaButti K.M."/>
            <person name="Lapidus A."/>
            <person name="Lindquist E.A."/>
            <person name="Lipzen A.M."/>
            <person name="Meier-Kolthoff J.P."/>
            <person name="Ohm R.A."/>
            <person name="Otillar R.P."/>
            <person name="Pangilinan J.L."/>
            <person name="Peng Y."/>
            <person name="Rokas A."/>
            <person name="Rosa C.A."/>
            <person name="Scheuner C."/>
            <person name="Sibirny A.A."/>
            <person name="Slot J.C."/>
            <person name="Stielow J.B."/>
            <person name="Sun H."/>
            <person name="Kurtzman C.P."/>
            <person name="Blackwell M."/>
            <person name="Grigoriev I.V."/>
            <person name="Jeffries T.W."/>
        </authorList>
    </citation>
    <scope>NUCLEOTIDE SEQUENCE [LARGE SCALE GENOMIC DNA]</scope>
    <source>
        <strain evidence="2 3">NRRL Y-2026</strain>
    </source>
</reference>
<dbReference type="GO" id="GO:0004721">
    <property type="term" value="F:phosphoprotein phosphatase activity"/>
    <property type="evidence" value="ECO:0007669"/>
    <property type="project" value="TreeGrafter"/>
</dbReference>
<dbReference type="STRING" id="763406.A0A1E3NF17"/>
<feature type="transmembrane region" description="Helical" evidence="1">
    <location>
        <begin position="40"/>
        <end position="63"/>
    </location>
</feature>
<dbReference type="Pfam" id="PF03907">
    <property type="entry name" value="Spo7"/>
    <property type="match status" value="2"/>
</dbReference>
<feature type="transmembrane region" description="Helical" evidence="1">
    <location>
        <begin position="69"/>
        <end position="89"/>
    </location>
</feature>
<dbReference type="GO" id="GO:0019888">
    <property type="term" value="F:protein phosphatase regulator activity"/>
    <property type="evidence" value="ECO:0007669"/>
    <property type="project" value="InterPro"/>
</dbReference>
<keyword evidence="3" id="KW-1185">Reference proteome</keyword>
<dbReference type="Proteomes" id="UP000094455">
    <property type="component" value="Unassembled WGS sequence"/>
</dbReference>
<keyword evidence="1" id="KW-1133">Transmembrane helix</keyword>
<accession>A0A1E3NF17</accession>
<evidence type="ECO:0000313" key="2">
    <source>
        <dbReference type="EMBL" id="ODQ44686.1"/>
    </source>
</evidence>
<name>A0A1E3NF17_9ASCO</name>
<dbReference type="RefSeq" id="XP_019015799.1">
    <property type="nucleotide sequence ID" value="XM_019162516.1"/>
</dbReference>
<protein>
    <submittedName>
        <fullName evidence="2">Uncharacterized protein</fullName>
    </submittedName>
</protein>
<evidence type="ECO:0000313" key="3">
    <source>
        <dbReference type="Proteomes" id="UP000094455"/>
    </source>
</evidence>
<keyword evidence="1" id="KW-0812">Transmembrane</keyword>
<proteinExistence type="predicted"/>
<evidence type="ECO:0000256" key="1">
    <source>
        <dbReference type="SAM" id="Phobius"/>
    </source>
</evidence>